<dbReference type="WBParaSite" id="TTAC_0000128201-mRNA-1">
    <property type="protein sequence ID" value="TTAC_0000128201-mRNA-1"/>
    <property type="gene ID" value="TTAC_0000128201"/>
</dbReference>
<accession>A0A158RDQ1</accession>
<dbReference type="PANTHER" id="PTHR21191:SF16">
    <property type="entry name" value="AQUAPORIN"/>
    <property type="match status" value="1"/>
</dbReference>
<feature type="transmembrane region" description="Helical" evidence="1">
    <location>
        <begin position="408"/>
        <end position="428"/>
    </location>
</feature>
<dbReference type="Pfam" id="PF05439">
    <property type="entry name" value="JTB"/>
    <property type="match status" value="1"/>
</dbReference>
<dbReference type="GO" id="GO:0016020">
    <property type="term" value="C:membrane"/>
    <property type="evidence" value="ECO:0007669"/>
    <property type="project" value="InterPro"/>
</dbReference>
<keyword evidence="3" id="KW-1185">Reference proteome</keyword>
<dbReference type="EMBL" id="UYWX01000246">
    <property type="protein sequence ID" value="VDM17739.1"/>
    <property type="molecule type" value="Genomic_DNA"/>
</dbReference>
<dbReference type="PANTHER" id="PTHR21191">
    <property type="entry name" value="AQUAPORIN"/>
    <property type="match status" value="1"/>
</dbReference>
<evidence type="ECO:0000256" key="1">
    <source>
        <dbReference type="SAM" id="Phobius"/>
    </source>
</evidence>
<dbReference type="AlphaFoldDB" id="A0A158RDQ1"/>
<organism evidence="4">
    <name type="scientific">Hydatigena taeniaeformis</name>
    <name type="common">Feline tapeworm</name>
    <name type="synonym">Taenia taeniaeformis</name>
    <dbReference type="NCBI Taxonomy" id="6205"/>
    <lineage>
        <taxon>Eukaryota</taxon>
        <taxon>Metazoa</taxon>
        <taxon>Spiralia</taxon>
        <taxon>Lophotrochozoa</taxon>
        <taxon>Platyhelminthes</taxon>
        <taxon>Cestoda</taxon>
        <taxon>Eucestoda</taxon>
        <taxon>Cyclophyllidea</taxon>
        <taxon>Taeniidae</taxon>
        <taxon>Hydatigera</taxon>
    </lineage>
</organism>
<keyword evidence="1" id="KW-0472">Membrane</keyword>
<evidence type="ECO:0000313" key="2">
    <source>
        <dbReference type="EMBL" id="VDM17739.1"/>
    </source>
</evidence>
<feature type="transmembrane region" description="Helical" evidence="1">
    <location>
        <begin position="9"/>
        <end position="27"/>
    </location>
</feature>
<reference evidence="4" key="1">
    <citation type="submission" date="2016-04" db="UniProtKB">
        <authorList>
            <consortium name="WormBaseParasite"/>
        </authorList>
    </citation>
    <scope>IDENTIFICATION</scope>
</reference>
<dbReference type="InterPro" id="IPR008657">
    <property type="entry name" value="JTB"/>
</dbReference>
<reference evidence="2 3" key="2">
    <citation type="submission" date="2018-11" db="EMBL/GenBank/DDBJ databases">
        <authorList>
            <consortium name="Pathogen Informatics"/>
        </authorList>
    </citation>
    <scope>NUCLEOTIDE SEQUENCE [LARGE SCALE GENOMIC DNA]</scope>
</reference>
<dbReference type="InterPro" id="IPR051883">
    <property type="entry name" value="AQP11/12_channel"/>
</dbReference>
<feature type="transmembrane region" description="Helical" evidence="1">
    <location>
        <begin position="125"/>
        <end position="143"/>
    </location>
</feature>
<dbReference type="OrthoDB" id="1580043at2759"/>
<dbReference type="GO" id="GO:0005737">
    <property type="term" value="C:cytoplasm"/>
    <property type="evidence" value="ECO:0007669"/>
    <property type="project" value="TreeGrafter"/>
</dbReference>
<name>A0A158RDQ1_HYDTA</name>
<dbReference type="Proteomes" id="UP000274429">
    <property type="component" value="Unassembled WGS sequence"/>
</dbReference>
<feature type="transmembrane region" description="Helical" evidence="1">
    <location>
        <begin position="249"/>
        <end position="274"/>
    </location>
</feature>
<evidence type="ECO:0000313" key="3">
    <source>
        <dbReference type="Proteomes" id="UP000274429"/>
    </source>
</evidence>
<keyword evidence="1" id="KW-0812">Transmembrane</keyword>
<sequence>MIEYCTKRILTIALVILVVVSSIIFFIEESVTFALRPPRTFDHVNPCMENQSFHYLTSCQPCDRVDMKSDPACKKTGHRVKVVCNAIKLNGDDKSENKMVDSSPSKWVTCDPRTFSDLHAERRSFVIFEAFVGCCGLASYFFVRRQHRRLDQRLVDRIYEELNYTTSQIEQPRANYLERIHVALQDGVAAFQTCACSLENAVVRVTLGKAAVLASITIHGLLMLRFAWRDAYGSTCNVFYRYLMNQTGVSGVCLSWCLQLLGAFLALYCSYFWWGLRLSTHHAYLHGQRLLLRHAYEGYNNDEFNDSIGDLHVPLLMGVCVEGGVAFIDVVLAGGLPALLNLWKRRYIDGRQEDWWMLEFVVFSVRQAVVIYLVHLGLPLTGAYANGVNAVIQTWGLGRASNPFHHLLVYWFSPLLGVWGGILTLKGLQSSSLMWTRHPPSSVGLFDFREASLAATINASTSSSSSDATTPLMHLTSPYNIAGEGLQLAAVCAIPKTFRSKSLTRHRSDRVAWRRSSECRLLPQSIRVSNIDIVSSASSTGSLNTAGLGDSRQSCRRCPIRNQLEGEEEVGIMEFVGRLRRRRSRSLHTSPNVNGSP</sequence>
<evidence type="ECO:0000313" key="4">
    <source>
        <dbReference type="WBParaSite" id="TTAC_0000128201-mRNA-1"/>
    </source>
</evidence>
<dbReference type="STRING" id="6205.A0A158RDQ1"/>
<gene>
    <name evidence="2" type="ORF">TTAC_LOCUS1283</name>
</gene>
<dbReference type="GO" id="GO:0015267">
    <property type="term" value="F:channel activity"/>
    <property type="evidence" value="ECO:0007669"/>
    <property type="project" value="TreeGrafter"/>
</dbReference>
<protein>
    <submittedName>
        <fullName evidence="4">TLC domain-containing protein</fullName>
    </submittedName>
</protein>
<proteinExistence type="predicted"/>
<feature type="transmembrane region" description="Helical" evidence="1">
    <location>
        <begin position="315"/>
        <end position="343"/>
    </location>
</feature>
<keyword evidence="1" id="KW-1133">Transmembrane helix</keyword>